<dbReference type="STRING" id="1121391.SAMN02745206_02581"/>
<feature type="region of interest" description="Disordered" evidence="1">
    <location>
        <begin position="138"/>
        <end position="166"/>
    </location>
</feature>
<dbReference type="InterPro" id="IPR003731">
    <property type="entry name" value="Di-Nase_FeMo-co_biosynth"/>
</dbReference>
<evidence type="ECO:0000313" key="4">
    <source>
        <dbReference type="Proteomes" id="UP000184076"/>
    </source>
</evidence>
<sequence>MVAIAVLRGRVAPVLDWSTRILVVSGAGTSGFELMEMADSRPYERLARLRAQGVQTLICGALSPELLHYAQGLGIRIIHGVAGDVEEVLEAYDKGNLDQARFWLPGCRAPRRYRKAGPTAVEPWTKGDIMSFGSGRGSGRCGGGQGRGQGRGGQGKGGGQGVGRGGGGAAGTCVCPKCGAKAEHQRGIPCAQTPCPKCGTSMVRGGNA</sequence>
<accession>A0A1M5E6Z5</accession>
<dbReference type="Proteomes" id="UP000184076">
    <property type="component" value="Unassembled WGS sequence"/>
</dbReference>
<keyword evidence="4" id="KW-1185">Reference proteome</keyword>
<feature type="domain" description="Dinitrogenase iron-molybdenum cofactor biosynthesis" evidence="2">
    <location>
        <begin position="43"/>
        <end position="93"/>
    </location>
</feature>
<dbReference type="Gene3D" id="3.30.420.130">
    <property type="entry name" value="Dinitrogenase iron-molybdenum cofactor biosynthesis domain"/>
    <property type="match status" value="1"/>
</dbReference>
<dbReference type="InterPro" id="IPR036105">
    <property type="entry name" value="DiNase_FeMo-co_biosyn_sf"/>
</dbReference>
<dbReference type="AlphaFoldDB" id="A0A1M5E6Z5"/>
<reference evidence="4" key="1">
    <citation type="submission" date="2016-11" db="EMBL/GenBank/DDBJ databases">
        <authorList>
            <person name="Varghese N."/>
            <person name="Submissions S."/>
        </authorList>
    </citation>
    <scope>NUCLEOTIDE SEQUENCE [LARGE SCALE GENOMIC DNA]</scope>
    <source>
        <strain evidence="4">DSM 9756</strain>
    </source>
</reference>
<dbReference type="OrthoDB" id="280278at2"/>
<organism evidence="3 4">
    <name type="scientific">Desulfacinum infernum DSM 9756</name>
    <dbReference type="NCBI Taxonomy" id="1121391"/>
    <lineage>
        <taxon>Bacteria</taxon>
        <taxon>Pseudomonadati</taxon>
        <taxon>Thermodesulfobacteriota</taxon>
        <taxon>Syntrophobacteria</taxon>
        <taxon>Syntrophobacterales</taxon>
        <taxon>Syntrophobacteraceae</taxon>
        <taxon>Desulfacinum</taxon>
    </lineage>
</organism>
<evidence type="ECO:0000259" key="2">
    <source>
        <dbReference type="Pfam" id="PF02579"/>
    </source>
</evidence>
<proteinExistence type="predicted"/>
<dbReference type="SUPFAM" id="SSF53146">
    <property type="entry name" value="Nitrogenase accessory factor-like"/>
    <property type="match status" value="1"/>
</dbReference>
<dbReference type="Pfam" id="PF02579">
    <property type="entry name" value="Nitro_FeMo-Co"/>
    <property type="match status" value="1"/>
</dbReference>
<evidence type="ECO:0000313" key="3">
    <source>
        <dbReference type="EMBL" id="SHF74821.1"/>
    </source>
</evidence>
<protein>
    <submittedName>
        <fullName evidence="3">Dinitrogenase iron-molybdenum cofactor</fullName>
    </submittedName>
</protein>
<gene>
    <name evidence="3" type="ORF">SAMN02745206_02581</name>
</gene>
<name>A0A1M5E6Z5_9BACT</name>
<dbReference type="RefSeq" id="WP_084076469.1">
    <property type="nucleotide sequence ID" value="NZ_FQVB01000026.1"/>
</dbReference>
<evidence type="ECO:0000256" key="1">
    <source>
        <dbReference type="SAM" id="MobiDB-lite"/>
    </source>
</evidence>
<dbReference type="EMBL" id="FQVB01000026">
    <property type="protein sequence ID" value="SHF74821.1"/>
    <property type="molecule type" value="Genomic_DNA"/>
</dbReference>